<evidence type="ECO:0000313" key="2">
    <source>
        <dbReference type="Proteomes" id="UP001153714"/>
    </source>
</evidence>
<name>A0A9N9R316_9NEOP</name>
<accession>A0A9N9R316</accession>
<sequence>MDINEDMIKEEVSSFVTSLQKLLPKKKEFIVIEKQKPKLIRLSDVHAEAKSVFPTCFTGAKLVVLREMLDKVKLVQQYNYGRTKEPYKCFNQLIHKEMEPKHADEGLVVDSSGSATATYTEVLDGAYQMRLTSKIKDLVSSETEMVIEREHEKSVGSISCCVKDVDPNTLRFVTQWTYKVVPDFSVGTELNFRPLSLPAVPDLSLSARYEKASFTLSTTVTRTGFQACLYKQFTPDLRIATIVNERTQGPTTIGVALHKKYYNGSELKIFVDSLHCGGFTFQKDVLFHEGINEVRVLRIIGSTLIDKQKRVRFGFGLNLDF</sequence>
<keyword evidence="2" id="KW-1185">Reference proteome</keyword>
<dbReference type="OrthoDB" id="7456548at2759"/>
<organism evidence="1 2">
    <name type="scientific">Diatraea saccharalis</name>
    <name type="common">sugarcane borer</name>
    <dbReference type="NCBI Taxonomy" id="40085"/>
    <lineage>
        <taxon>Eukaryota</taxon>
        <taxon>Metazoa</taxon>
        <taxon>Ecdysozoa</taxon>
        <taxon>Arthropoda</taxon>
        <taxon>Hexapoda</taxon>
        <taxon>Insecta</taxon>
        <taxon>Pterygota</taxon>
        <taxon>Neoptera</taxon>
        <taxon>Endopterygota</taxon>
        <taxon>Lepidoptera</taxon>
        <taxon>Glossata</taxon>
        <taxon>Ditrysia</taxon>
        <taxon>Pyraloidea</taxon>
        <taxon>Crambidae</taxon>
        <taxon>Crambinae</taxon>
        <taxon>Diatraea</taxon>
    </lineage>
</organism>
<proteinExistence type="predicted"/>
<protein>
    <submittedName>
        <fullName evidence="1">Uncharacterized protein</fullName>
    </submittedName>
</protein>
<evidence type="ECO:0000313" key="1">
    <source>
        <dbReference type="EMBL" id="CAG9788544.1"/>
    </source>
</evidence>
<dbReference type="AlphaFoldDB" id="A0A9N9R316"/>
<dbReference type="Proteomes" id="UP001153714">
    <property type="component" value="Chromosome 2"/>
</dbReference>
<reference evidence="1" key="1">
    <citation type="submission" date="2021-12" db="EMBL/GenBank/DDBJ databases">
        <authorList>
            <person name="King R."/>
        </authorList>
    </citation>
    <scope>NUCLEOTIDE SEQUENCE</scope>
</reference>
<reference evidence="1" key="2">
    <citation type="submission" date="2022-10" db="EMBL/GenBank/DDBJ databases">
        <authorList>
            <consortium name="ENA_rothamsted_submissions"/>
            <consortium name="culmorum"/>
            <person name="King R."/>
        </authorList>
    </citation>
    <scope>NUCLEOTIDE SEQUENCE</scope>
</reference>
<dbReference type="EMBL" id="OU893333">
    <property type="protein sequence ID" value="CAG9788544.1"/>
    <property type="molecule type" value="Genomic_DNA"/>
</dbReference>
<gene>
    <name evidence="1" type="ORF">DIATSA_LOCUS6341</name>
</gene>